<keyword evidence="3" id="KW-1185">Reference proteome</keyword>
<evidence type="ECO:0000313" key="2">
    <source>
        <dbReference type="EMBL" id="MCG6560156.1"/>
    </source>
</evidence>
<comment type="caution">
    <text evidence="2">The sequence shown here is derived from an EMBL/GenBank/DDBJ whole genome shotgun (WGS) entry which is preliminary data.</text>
</comment>
<evidence type="ECO:0000313" key="3">
    <source>
        <dbReference type="Proteomes" id="UP001165279"/>
    </source>
</evidence>
<protein>
    <submittedName>
        <fullName evidence="2">XdhC family protein</fullName>
    </submittedName>
</protein>
<dbReference type="Gene3D" id="3.40.50.720">
    <property type="entry name" value="NAD(P)-binding Rossmann-like Domain"/>
    <property type="match status" value="1"/>
</dbReference>
<dbReference type="Pfam" id="PF13478">
    <property type="entry name" value="XdhC_C"/>
    <property type="match status" value="1"/>
</dbReference>
<dbReference type="Proteomes" id="UP001165279">
    <property type="component" value="Unassembled WGS sequence"/>
</dbReference>
<dbReference type="InterPro" id="IPR027051">
    <property type="entry name" value="XdhC_Rossmann_dom"/>
</dbReference>
<dbReference type="RefSeq" id="WP_238905968.1">
    <property type="nucleotide sequence ID" value="NZ_JAKOEM010000021.1"/>
</dbReference>
<proteinExistence type="predicted"/>
<name>A0ABS9P0Z2_9RHOB</name>
<feature type="domain" description="XdhC Rossmann" evidence="1">
    <location>
        <begin position="4"/>
        <end position="105"/>
    </location>
</feature>
<dbReference type="EMBL" id="JAKOEM010000021">
    <property type="protein sequence ID" value="MCG6560156.1"/>
    <property type="molecule type" value="Genomic_DNA"/>
</dbReference>
<reference evidence="2" key="1">
    <citation type="submission" date="2022-02" db="EMBL/GenBank/DDBJ databases">
        <title>The genome sequence of Ruegeria sp. 1NDH52C.</title>
        <authorList>
            <person name="Du J."/>
        </authorList>
    </citation>
    <scope>NUCLEOTIDE SEQUENCE</scope>
    <source>
        <strain evidence="2">1NDH52C</strain>
    </source>
</reference>
<organism evidence="2 3">
    <name type="scientific">Ruegeria alba</name>
    <dbReference type="NCBI Taxonomy" id="2916756"/>
    <lineage>
        <taxon>Bacteria</taxon>
        <taxon>Pseudomonadati</taxon>
        <taxon>Pseudomonadota</taxon>
        <taxon>Alphaproteobacteria</taxon>
        <taxon>Rhodobacterales</taxon>
        <taxon>Roseobacteraceae</taxon>
        <taxon>Ruegeria</taxon>
    </lineage>
</organism>
<sequence>MGYGKGPEAACFAALTHSVNYPTILLSPNDETLLNIGVTGCESRRLPDRVFTENPEADARTAVLLFFHDHDREPALLLGALDTPAFYIGAQGSQRAREERHRQLASLPAG</sequence>
<accession>A0ABS9P0Z2</accession>
<evidence type="ECO:0000259" key="1">
    <source>
        <dbReference type="Pfam" id="PF13478"/>
    </source>
</evidence>
<gene>
    <name evidence="2" type="ORF">MB818_18240</name>
</gene>